<gene>
    <name evidence="3" type="ORF">CV102_16195</name>
</gene>
<sequence>MVVGATAATTVDEHDTDAGEDETEVPDEESDEEQDETAEGETDDADEVPDDEPDEQQPAHVTFEDQESDGESVVVDEVSMVDGGFVTIHDSSLLAGDALGSVIGVSEFLEEGTHEDVEVALDEPLEEAETLIAMPHRDTNDNQEYDFVETEGEEDGPYLTADDEPVTDEAVVTLEEELAEEPVEEEPVDEPVEEEPVDEPEEPVEEEPVEEEPVDDEPVEEEPEAVDEDAISILIERADIFTYVEGLDEMPGAGEMPHDDAEADEPEADGEDVTDDEPDEDREAPPADHQIELTIEQPTITPIGDDTVDASEEELMNDVSIGQATVFVVVHELGEMPMEDDTGDGLTIERATIFVVVDDVQPADETVGDEAEADDEIEDEAADDEEPDADEVEDDADAVDERQITIEQATVFVVVQDGAMNGEMADDDLEENGVEDDAADDEYDADDEMADDDEAAADDELEDDADDQRLEITIEQATIFLFLDEVPVTEDPVDEPVEEEPVEEEPVEEEPVEEEPVEDEPEAAVFEVADLEPTDVTVTQGDVIDVSATITNAGEEEATQTVEFRVDGEALASEELTLGAGDSETITFEEIDTAALEPGDYTHGVFTEDTEQTATLTVEEGPADEEDADDAPAEDDEDDVETALGFAGAV</sequence>
<feature type="region of interest" description="Disordered" evidence="1">
    <location>
        <begin position="483"/>
        <end position="521"/>
    </location>
</feature>
<feature type="region of interest" description="Disordered" evidence="1">
    <location>
        <begin position="362"/>
        <end position="397"/>
    </location>
</feature>
<feature type="region of interest" description="Disordered" evidence="1">
    <location>
        <begin position="1"/>
        <end position="72"/>
    </location>
</feature>
<feature type="compositionally biased region" description="Acidic residues" evidence="1">
    <location>
        <begin position="261"/>
        <end position="282"/>
    </location>
</feature>
<reference evidence="3" key="1">
    <citation type="submission" date="2017-11" db="EMBL/GenBank/DDBJ databases">
        <authorList>
            <person name="Kajale S.C."/>
            <person name="Sharma A."/>
        </authorList>
    </citation>
    <scope>NUCLEOTIDE SEQUENCE</scope>
    <source>
        <strain evidence="3">LS1_42</strain>
    </source>
</reference>
<dbReference type="EMBL" id="PHNJ01000009">
    <property type="protein sequence ID" value="TYL37510.1"/>
    <property type="molecule type" value="Genomic_DNA"/>
</dbReference>
<organism evidence="3 4">
    <name type="scientific">Natronococcus pandeyae</name>
    <dbReference type="NCBI Taxonomy" id="2055836"/>
    <lineage>
        <taxon>Archaea</taxon>
        <taxon>Methanobacteriati</taxon>
        <taxon>Methanobacteriota</taxon>
        <taxon>Stenosarchaea group</taxon>
        <taxon>Halobacteria</taxon>
        <taxon>Halobacteriales</taxon>
        <taxon>Natrialbaceae</taxon>
        <taxon>Natronococcus</taxon>
    </lineage>
</organism>
<feature type="compositionally biased region" description="Acidic residues" evidence="1">
    <location>
        <begin position="424"/>
        <end position="466"/>
    </location>
</feature>
<proteinExistence type="predicted"/>
<feature type="compositionally biased region" description="Acidic residues" evidence="1">
    <location>
        <begin position="18"/>
        <end position="55"/>
    </location>
</feature>
<evidence type="ECO:0000313" key="4">
    <source>
        <dbReference type="Proteomes" id="UP000766904"/>
    </source>
</evidence>
<accession>A0A8J8TR24</accession>
<feature type="region of interest" description="Disordered" evidence="1">
    <location>
        <begin position="617"/>
        <end position="650"/>
    </location>
</feature>
<feature type="compositionally biased region" description="Acidic residues" evidence="1">
    <location>
        <begin position="366"/>
        <end position="397"/>
    </location>
</feature>
<protein>
    <recommendedName>
        <fullName evidence="2">DUF7282 domain-containing protein</fullName>
    </recommendedName>
</protein>
<comment type="caution">
    <text evidence="3">The sequence shown here is derived from an EMBL/GenBank/DDBJ whole genome shotgun (WGS) entry which is preliminary data.</text>
</comment>
<feature type="compositionally biased region" description="Acidic residues" evidence="1">
    <location>
        <begin position="621"/>
        <end position="641"/>
    </location>
</feature>
<dbReference type="Proteomes" id="UP000766904">
    <property type="component" value="Unassembled WGS sequence"/>
</dbReference>
<feature type="region of interest" description="Disordered" evidence="1">
    <location>
        <begin position="249"/>
        <end position="292"/>
    </location>
</feature>
<feature type="region of interest" description="Disordered" evidence="1">
    <location>
        <begin position="424"/>
        <end position="470"/>
    </location>
</feature>
<evidence type="ECO:0000259" key="2">
    <source>
        <dbReference type="Pfam" id="PF23951"/>
    </source>
</evidence>
<feature type="region of interest" description="Disordered" evidence="1">
    <location>
        <begin position="173"/>
        <end position="229"/>
    </location>
</feature>
<dbReference type="InterPro" id="IPR055706">
    <property type="entry name" value="Slg1/2_DUF7282"/>
</dbReference>
<feature type="domain" description="DUF7282" evidence="2">
    <location>
        <begin position="59"/>
        <end position="173"/>
    </location>
</feature>
<evidence type="ECO:0000313" key="3">
    <source>
        <dbReference type="EMBL" id="TYL37510.1"/>
    </source>
</evidence>
<dbReference type="Gene3D" id="2.60.40.10">
    <property type="entry name" value="Immunoglobulins"/>
    <property type="match status" value="1"/>
</dbReference>
<feature type="compositionally biased region" description="Acidic residues" evidence="1">
    <location>
        <begin position="487"/>
        <end position="521"/>
    </location>
</feature>
<feature type="compositionally biased region" description="Acidic residues" evidence="1">
    <location>
        <begin position="174"/>
        <end position="229"/>
    </location>
</feature>
<evidence type="ECO:0000256" key="1">
    <source>
        <dbReference type="SAM" id="MobiDB-lite"/>
    </source>
</evidence>
<dbReference type="AlphaFoldDB" id="A0A8J8TR24"/>
<keyword evidence="4" id="KW-1185">Reference proteome</keyword>
<dbReference type="Pfam" id="PF23951">
    <property type="entry name" value="DUF7282"/>
    <property type="match status" value="1"/>
</dbReference>
<name>A0A8J8TR24_9EURY</name>
<dbReference type="InterPro" id="IPR013783">
    <property type="entry name" value="Ig-like_fold"/>
</dbReference>